<gene>
    <name evidence="1" type="ORF">CO159_04160</name>
</gene>
<accession>A0A2M7YMV3</accession>
<protein>
    <submittedName>
        <fullName evidence="1">Magnesium chelatase</fullName>
    </submittedName>
</protein>
<comment type="caution">
    <text evidence="1">The sequence shown here is derived from an EMBL/GenBank/DDBJ whole genome shotgun (WGS) entry which is preliminary data.</text>
</comment>
<dbReference type="Gene3D" id="3.30.230.10">
    <property type="match status" value="1"/>
</dbReference>
<dbReference type="Proteomes" id="UP000230434">
    <property type="component" value="Unassembled WGS sequence"/>
</dbReference>
<dbReference type="AlphaFoldDB" id="A0A2M7YMV3"/>
<dbReference type="InterPro" id="IPR020568">
    <property type="entry name" value="Ribosomal_Su5_D2-typ_SF"/>
</dbReference>
<sequence length="130" mass="14180">GLDSKLVEVETDLKDGFPRFDILGLGDKAIEEAKGRVRSAIINSNFSFPARKKIIVNLAPADIKKEGTSYDLPLAVGILLSSEQIDPVLIKEKTLFVGELSLEGKLRHTKGILPMAILAKKLGIKNIFLP</sequence>
<name>A0A2M7YMV3_9BACT</name>
<feature type="non-terminal residue" evidence="1">
    <location>
        <position position="1"/>
    </location>
</feature>
<dbReference type="EMBL" id="PFWF01000087">
    <property type="protein sequence ID" value="PJA64232.1"/>
    <property type="molecule type" value="Genomic_DNA"/>
</dbReference>
<evidence type="ECO:0000313" key="1">
    <source>
        <dbReference type="EMBL" id="PJA64232.1"/>
    </source>
</evidence>
<dbReference type="Pfam" id="PF13541">
    <property type="entry name" value="ChlI"/>
    <property type="match status" value="1"/>
</dbReference>
<reference evidence="2" key="1">
    <citation type="submission" date="2017-09" db="EMBL/GenBank/DDBJ databases">
        <title>Depth-based differentiation of microbial function through sediment-hosted aquifers and enrichment of novel symbionts in the deep terrestrial subsurface.</title>
        <authorList>
            <person name="Probst A.J."/>
            <person name="Ladd B."/>
            <person name="Jarett J.K."/>
            <person name="Geller-Mcgrath D.E."/>
            <person name="Sieber C.M.K."/>
            <person name="Emerson J.B."/>
            <person name="Anantharaman K."/>
            <person name="Thomas B.C."/>
            <person name="Malmstrom R."/>
            <person name="Stieglmeier M."/>
            <person name="Klingl A."/>
            <person name="Woyke T."/>
            <person name="Ryan C.M."/>
            <person name="Banfield J.F."/>
        </authorList>
    </citation>
    <scope>NUCLEOTIDE SEQUENCE [LARGE SCALE GENOMIC DNA]</scope>
</reference>
<proteinExistence type="predicted"/>
<feature type="non-terminal residue" evidence="1">
    <location>
        <position position="130"/>
    </location>
</feature>
<evidence type="ECO:0000313" key="2">
    <source>
        <dbReference type="Proteomes" id="UP000230434"/>
    </source>
</evidence>
<dbReference type="InterPro" id="IPR014721">
    <property type="entry name" value="Ribsml_uS5_D2-typ_fold_subgr"/>
</dbReference>
<dbReference type="SUPFAM" id="SSF54211">
    <property type="entry name" value="Ribosomal protein S5 domain 2-like"/>
    <property type="match status" value="1"/>
</dbReference>
<organism evidence="1 2">
    <name type="scientific">Candidatus Portnoybacteria bacterium CG_4_9_14_3_um_filter_40_10</name>
    <dbReference type="NCBI Taxonomy" id="1974804"/>
    <lineage>
        <taxon>Bacteria</taxon>
        <taxon>Candidatus Portnoyibacteriota</taxon>
    </lineage>
</organism>